<evidence type="ECO:0000313" key="2">
    <source>
        <dbReference type="EMBL" id="AWK76357.1"/>
    </source>
</evidence>
<feature type="region of interest" description="Disordered" evidence="1">
    <location>
        <begin position="1"/>
        <end position="31"/>
    </location>
</feature>
<accession>A0A2S2C630</accession>
<feature type="compositionally biased region" description="Basic and acidic residues" evidence="1">
    <location>
        <begin position="8"/>
        <end position="17"/>
    </location>
</feature>
<dbReference type="KEGG" id="roz:CBI38_33500"/>
<gene>
    <name evidence="2" type="ORF">CBI38_33500</name>
</gene>
<sequence length="67" mass="7293">MNGGMHQNEFESTDRHRQGSGAAATGESAKYLVDPLPITDYPVSADIMLTEPVGTPASDWRKRRSTS</sequence>
<dbReference type="EMBL" id="CP021355">
    <property type="protein sequence ID" value="AWK76357.1"/>
    <property type="molecule type" value="Genomic_DNA"/>
</dbReference>
<organism evidence="2 3">
    <name type="scientific">Rhodococcus oxybenzonivorans</name>
    <dbReference type="NCBI Taxonomy" id="1990687"/>
    <lineage>
        <taxon>Bacteria</taxon>
        <taxon>Bacillati</taxon>
        <taxon>Actinomycetota</taxon>
        <taxon>Actinomycetes</taxon>
        <taxon>Mycobacteriales</taxon>
        <taxon>Nocardiaceae</taxon>
        <taxon>Rhodococcus</taxon>
    </lineage>
</organism>
<dbReference type="Proteomes" id="UP000245711">
    <property type="component" value="Plasmid pRB98"/>
</dbReference>
<reference evidence="2 3" key="1">
    <citation type="submission" date="2017-05" db="EMBL/GenBank/DDBJ databases">
        <title>Isolation of Rhodococcus sp. S2-17 biodegrading of BP-3.</title>
        <authorList>
            <person name="Lee Y."/>
            <person name="Kim K.H."/>
            <person name="Chun B.H."/>
            <person name="Jung H.S."/>
            <person name="Jeon C.O."/>
        </authorList>
    </citation>
    <scope>NUCLEOTIDE SEQUENCE [LARGE SCALE GENOMIC DNA]</scope>
    <source>
        <strain evidence="2 3">S2-17</strain>
        <plasmid evidence="3">prb98</plasmid>
    </source>
</reference>
<dbReference type="AlphaFoldDB" id="A0A2S2C630"/>
<keyword evidence="3" id="KW-1185">Reference proteome</keyword>
<proteinExistence type="predicted"/>
<evidence type="ECO:0000313" key="3">
    <source>
        <dbReference type="Proteomes" id="UP000245711"/>
    </source>
</evidence>
<name>A0A2S2C630_9NOCA</name>
<keyword evidence="2" id="KW-0614">Plasmid</keyword>
<geneLocation type="plasmid" evidence="3">
    <name>prb98</name>
</geneLocation>
<evidence type="ECO:0000256" key="1">
    <source>
        <dbReference type="SAM" id="MobiDB-lite"/>
    </source>
</evidence>
<protein>
    <submittedName>
        <fullName evidence="2">Uncharacterized protein</fullName>
    </submittedName>
</protein>